<dbReference type="RefSeq" id="WP_149485586.1">
    <property type="nucleotide sequence ID" value="NZ_CP036150.1"/>
</dbReference>
<dbReference type="Proteomes" id="UP000324209">
    <property type="component" value="Chromosome"/>
</dbReference>
<sequence length="161" mass="18628">MIKKILPFVPVALIFLFLITVLILFNLEKGRNSHVLFFPLDGMNGKNAEIRNIYRSSDPKHRIDLFISELILGPVELELNSFMPEGTKIKASIWSGNSLYLDFNKDFILDTPRIPLSYTEKIDYLQRNIKFNFPHIKEIVVTVEGQIPGSEFYYDSEKIDS</sequence>
<name>A0A5C1QLT4_9SPIO</name>
<dbReference type="EMBL" id="CP036150">
    <property type="protein sequence ID" value="QEN07506.1"/>
    <property type="molecule type" value="Genomic_DNA"/>
</dbReference>
<dbReference type="KEGG" id="ock:EXM22_05695"/>
<dbReference type="AlphaFoldDB" id="A0A5C1QLT4"/>
<evidence type="ECO:0000313" key="3">
    <source>
        <dbReference type="EMBL" id="QEN07506.1"/>
    </source>
</evidence>
<reference evidence="3 4" key="1">
    <citation type="submission" date="2019-02" db="EMBL/GenBank/DDBJ databases">
        <title>Complete Genome Sequence and Methylome Analysis of free living Spirochaetas.</title>
        <authorList>
            <person name="Fomenkov A."/>
            <person name="Dubinina G."/>
            <person name="Leshcheva N."/>
            <person name="Mikheeva N."/>
            <person name="Grabovich M."/>
            <person name="Vincze T."/>
            <person name="Roberts R.J."/>
        </authorList>
    </citation>
    <scope>NUCLEOTIDE SEQUENCE [LARGE SCALE GENOMIC DNA]</scope>
    <source>
        <strain evidence="3 4">K2</strain>
    </source>
</reference>
<evidence type="ECO:0000256" key="1">
    <source>
        <dbReference type="SAM" id="Phobius"/>
    </source>
</evidence>
<dbReference type="InterPro" id="IPR019606">
    <property type="entry name" value="GerMN"/>
</dbReference>
<feature type="domain" description="GerMN" evidence="2">
    <location>
        <begin position="53"/>
        <end position="146"/>
    </location>
</feature>
<accession>A0A5C1QLT4</accession>
<evidence type="ECO:0000313" key="4">
    <source>
        <dbReference type="Proteomes" id="UP000324209"/>
    </source>
</evidence>
<proteinExistence type="predicted"/>
<dbReference type="OrthoDB" id="370661at2"/>
<keyword evidence="1" id="KW-0812">Transmembrane</keyword>
<keyword evidence="1" id="KW-1133">Transmembrane helix</keyword>
<organism evidence="3 4">
    <name type="scientific">Oceanispirochaeta crateris</name>
    <dbReference type="NCBI Taxonomy" id="2518645"/>
    <lineage>
        <taxon>Bacteria</taxon>
        <taxon>Pseudomonadati</taxon>
        <taxon>Spirochaetota</taxon>
        <taxon>Spirochaetia</taxon>
        <taxon>Spirochaetales</taxon>
        <taxon>Spirochaetaceae</taxon>
        <taxon>Oceanispirochaeta</taxon>
    </lineage>
</organism>
<evidence type="ECO:0000259" key="2">
    <source>
        <dbReference type="Pfam" id="PF10646"/>
    </source>
</evidence>
<keyword evidence="4" id="KW-1185">Reference proteome</keyword>
<protein>
    <recommendedName>
        <fullName evidence="2">GerMN domain-containing protein</fullName>
    </recommendedName>
</protein>
<feature type="transmembrane region" description="Helical" evidence="1">
    <location>
        <begin position="6"/>
        <end position="27"/>
    </location>
</feature>
<dbReference type="Pfam" id="PF10646">
    <property type="entry name" value="Germane"/>
    <property type="match status" value="1"/>
</dbReference>
<keyword evidence="1" id="KW-0472">Membrane</keyword>
<gene>
    <name evidence="3" type="ORF">EXM22_05695</name>
</gene>